<evidence type="ECO:0000256" key="1">
    <source>
        <dbReference type="SAM" id="SignalP"/>
    </source>
</evidence>
<evidence type="ECO:0008006" key="4">
    <source>
        <dbReference type="Google" id="ProtNLM"/>
    </source>
</evidence>
<keyword evidence="1" id="KW-0732">Signal</keyword>
<dbReference type="Proteomes" id="UP000466681">
    <property type="component" value="Chromosome"/>
</dbReference>
<name>A0AAD1HGJ9_9MYCO</name>
<dbReference type="GO" id="GO:0020037">
    <property type="term" value="F:heme binding"/>
    <property type="evidence" value="ECO:0007669"/>
    <property type="project" value="InterPro"/>
</dbReference>
<dbReference type="EMBL" id="AP022560">
    <property type="protein sequence ID" value="BBX03861.1"/>
    <property type="molecule type" value="Genomic_DNA"/>
</dbReference>
<dbReference type="InterPro" id="IPR032407">
    <property type="entry name" value="MHB"/>
</dbReference>
<dbReference type="KEGG" id="mmor:MMOR_47970"/>
<gene>
    <name evidence="2" type="ORF">MMOR_47970</name>
</gene>
<accession>A0AAD1HGJ9</accession>
<reference evidence="2 3" key="1">
    <citation type="journal article" date="2019" name="Emerg. Microbes Infect.">
        <title>Comprehensive subspecies identification of 175 nontuberculous mycobacteria species based on 7547 genomic profiles.</title>
        <authorList>
            <person name="Matsumoto Y."/>
            <person name="Kinjo T."/>
            <person name="Motooka D."/>
            <person name="Nabeya D."/>
            <person name="Jung N."/>
            <person name="Uechi K."/>
            <person name="Horii T."/>
            <person name="Iida T."/>
            <person name="Fujita J."/>
            <person name="Nakamura S."/>
        </authorList>
    </citation>
    <scope>NUCLEOTIDE SEQUENCE [LARGE SCALE GENOMIC DNA]</scope>
    <source>
        <strain evidence="2 3">JCM 6375</strain>
    </source>
</reference>
<dbReference type="RefSeq" id="WP_083149366.1">
    <property type="nucleotide sequence ID" value="NZ_AP022560.1"/>
</dbReference>
<sequence length="109" mass="11399">MLNLSSKKLLVAAVGGLTLSVATGTGVASADPIIDTTCSYPQVMAALNSENPALAQKFSANPLAAVMLTNFLAAPPNERVQLVQEFQTTSWGQKYFGAMASIANSCNNY</sequence>
<proteinExistence type="predicted"/>
<evidence type="ECO:0000313" key="2">
    <source>
        <dbReference type="EMBL" id="BBX03861.1"/>
    </source>
</evidence>
<feature type="signal peptide" evidence="1">
    <location>
        <begin position="1"/>
        <end position="30"/>
    </location>
</feature>
<dbReference type="NCBIfam" id="TIGR04529">
    <property type="entry name" value="MTB_hemophore"/>
    <property type="match status" value="1"/>
</dbReference>
<protein>
    <recommendedName>
        <fullName evidence="4">Hemophore-related protein</fullName>
    </recommendedName>
</protein>
<dbReference type="AlphaFoldDB" id="A0AAD1HGJ9"/>
<evidence type="ECO:0000313" key="3">
    <source>
        <dbReference type="Proteomes" id="UP000466681"/>
    </source>
</evidence>
<organism evidence="2 3">
    <name type="scientific">Mycolicibacterium moriokaense</name>
    <dbReference type="NCBI Taxonomy" id="39691"/>
    <lineage>
        <taxon>Bacteria</taxon>
        <taxon>Bacillati</taxon>
        <taxon>Actinomycetota</taxon>
        <taxon>Actinomycetes</taxon>
        <taxon>Mycobacteriales</taxon>
        <taxon>Mycobacteriaceae</taxon>
        <taxon>Mycolicibacterium</taxon>
    </lineage>
</organism>
<keyword evidence="3" id="KW-1185">Reference proteome</keyword>
<feature type="chain" id="PRO_5042104129" description="Hemophore-related protein" evidence="1">
    <location>
        <begin position="31"/>
        <end position="109"/>
    </location>
</feature>